<evidence type="ECO:0000256" key="2">
    <source>
        <dbReference type="ARBA" id="ARBA00022771"/>
    </source>
</evidence>
<comment type="caution">
    <text evidence="5">The sequence shown here is derived from an EMBL/GenBank/DDBJ whole genome shotgun (WGS) entry which is preliminary data.</text>
</comment>
<dbReference type="Pfam" id="PF00651">
    <property type="entry name" value="BTB"/>
    <property type="match status" value="1"/>
</dbReference>
<dbReference type="InterPro" id="IPR000210">
    <property type="entry name" value="BTB/POZ_dom"/>
</dbReference>
<dbReference type="EMBL" id="JAVFHQ010000070">
    <property type="protein sequence ID" value="KAK4540293.1"/>
    <property type="molecule type" value="Genomic_DNA"/>
</dbReference>
<dbReference type="PROSITE" id="PS50097">
    <property type="entry name" value="BTB"/>
    <property type="match status" value="1"/>
</dbReference>
<evidence type="ECO:0000313" key="6">
    <source>
        <dbReference type="Proteomes" id="UP001324427"/>
    </source>
</evidence>
<dbReference type="Gene3D" id="3.30.40.10">
    <property type="entry name" value="Zinc/RING finger domain, C3HC4 (zinc finger)"/>
    <property type="match status" value="1"/>
</dbReference>
<name>A0AAV9J687_9PEZI</name>
<reference evidence="5 6" key="1">
    <citation type="submission" date="2021-11" db="EMBL/GenBank/DDBJ databases">
        <title>Black yeast isolated from Biological Soil Crust.</title>
        <authorList>
            <person name="Kurbessoian T."/>
        </authorList>
    </citation>
    <scope>NUCLEOTIDE SEQUENCE [LARGE SCALE GENOMIC DNA]</scope>
    <source>
        <strain evidence="5 6">CCFEE 5522</strain>
    </source>
</reference>
<dbReference type="Proteomes" id="UP001324427">
    <property type="component" value="Unassembled WGS sequence"/>
</dbReference>
<proteinExistence type="predicted"/>
<dbReference type="SUPFAM" id="SSF57903">
    <property type="entry name" value="FYVE/PHD zinc finger"/>
    <property type="match status" value="1"/>
</dbReference>
<sequence length="399" mass="42712">MSGEFSDLIIAAGGREFKVHTVVVCRFARFKTLVGASQDGRLELPESAEVVDAVLRCMYGFEYAINNQHDPDTAAADFQKLVDTCFAADKYDVRTLAEHLATRLHGTIQQLPGAVPRLTLASSLCGDDLRGRLQKAAVDGAIDALRHAPVTPPPEPTAKATAAPERTVELLDAGDDLEVAALPEKRKVKSTAKATAAPERVVEPSDAGDAIETAALPEKCKIKATTKATAKATAAPERMVEPSDAGDAIETAALPEKCKIKATTKATAKATAAPERMVEPSDAGDDIEVTALPEKRKTRPTAKATAAPNKRAKIEPATPLATTAASEEIHDKHCVCQVRGDNQYLIVCDQCGKWFHPGCIGKGQYAASTYSCNRVRSQRKDADYFVDKEFKCAVCQPVE</sequence>
<keyword evidence="2" id="KW-0863">Zinc-finger</keyword>
<dbReference type="Gene3D" id="3.30.710.10">
    <property type="entry name" value="Potassium Channel Kv1.1, Chain A"/>
    <property type="match status" value="1"/>
</dbReference>
<feature type="domain" description="BTB" evidence="4">
    <location>
        <begin position="6"/>
        <end position="67"/>
    </location>
</feature>
<evidence type="ECO:0000313" key="5">
    <source>
        <dbReference type="EMBL" id="KAK4540293.1"/>
    </source>
</evidence>
<dbReference type="InterPro" id="IPR019786">
    <property type="entry name" value="Zinc_finger_PHD-type_CS"/>
</dbReference>
<dbReference type="PROSITE" id="PS01359">
    <property type="entry name" value="ZF_PHD_1"/>
    <property type="match status" value="1"/>
</dbReference>
<evidence type="ECO:0000256" key="1">
    <source>
        <dbReference type="ARBA" id="ARBA00022723"/>
    </source>
</evidence>
<organism evidence="5 6">
    <name type="scientific">Oleoguttula mirabilis</name>
    <dbReference type="NCBI Taxonomy" id="1507867"/>
    <lineage>
        <taxon>Eukaryota</taxon>
        <taxon>Fungi</taxon>
        <taxon>Dikarya</taxon>
        <taxon>Ascomycota</taxon>
        <taxon>Pezizomycotina</taxon>
        <taxon>Dothideomycetes</taxon>
        <taxon>Dothideomycetidae</taxon>
        <taxon>Mycosphaerellales</taxon>
        <taxon>Teratosphaeriaceae</taxon>
        <taxon>Oleoguttula</taxon>
    </lineage>
</organism>
<dbReference type="SMART" id="SM00249">
    <property type="entry name" value="PHD"/>
    <property type="match status" value="1"/>
</dbReference>
<keyword evidence="6" id="KW-1185">Reference proteome</keyword>
<accession>A0AAV9J687</accession>
<dbReference type="InterPro" id="IPR001965">
    <property type="entry name" value="Znf_PHD"/>
</dbReference>
<dbReference type="InterPro" id="IPR011333">
    <property type="entry name" value="SKP1/BTB/POZ_sf"/>
</dbReference>
<dbReference type="AlphaFoldDB" id="A0AAV9J687"/>
<dbReference type="SMART" id="SM00225">
    <property type="entry name" value="BTB"/>
    <property type="match status" value="1"/>
</dbReference>
<protein>
    <recommendedName>
        <fullName evidence="4">BTB domain-containing protein</fullName>
    </recommendedName>
</protein>
<evidence type="ECO:0000259" key="4">
    <source>
        <dbReference type="PROSITE" id="PS50097"/>
    </source>
</evidence>
<evidence type="ECO:0000256" key="3">
    <source>
        <dbReference type="ARBA" id="ARBA00022833"/>
    </source>
</evidence>
<dbReference type="CDD" id="cd18186">
    <property type="entry name" value="BTB_POZ_ZBTB_KLHL-like"/>
    <property type="match status" value="1"/>
</dbReference>
<keyword evidence="1" id="KW-0479">Metal-binding</keyword>
<keyword evidence="3" id="KW-0862">Zinc</keyword>
<dbReference type="InterPro" id="IPR013083">
    <property type="entry name" value="Znf_RING/FYVE/PHD"/>
</dbReference>
<dbReference type="GO" id="GO:0008270">
    <property type="term" value="F:zinc ion binding"/>
    <property type="evidence" value="ECO:0007669"/>
    <property type="project" value="UniProtKB-KW"/>
</dbReference>
<gene>
    <name evidence="5" type="ORF">LTR36_009605</name>
</gene>
<dbReference type="SUPFAM" id="SSF54695">
    <property type="entry name" value="POZ domain"/>
    <property type="match status" value="1"/>
</dbReference>
<dbReference type="InterPro" id="IPR019787">
    <property type="entry name" value="Znf_PHD-finger"/>
</dbReference>
<dbReference type="Pfam" id="PF00628">
    <property type="entry name" value="PHD"/>
    <property type="match status" value="1"/>
</dbReference>
<dbReference type="InterPro" id="IPR011011">
    <property type="entry name" value="Znf_FYVE_PHD"/>
</dbReference>